<feature type="domain" description="WGR" evidence="13">
    <location>
        <begin position="792"/>
        <end position="893"/>
    </location>
</feature>
<feature type="domain" description="PARP alpha-helical" evidence="12">
    <location>
        <begin position="402"/>
        <end position="519"/>
    </location>
</feature>
<dbReference type="GO" id="GO:0070212">
    <property type="term" value="P:protein poly-ADP-ribosylation"/>
    <property type="evidence" value="ECO:0007669"/>
    <property type="project" value="TreeGrafter"/>
</dbReference>
<dbReference type="GO" id="GO:1990404">
    <property type="term" value="F:NAD+-protein mono-ADP-ribosyltransferase activity"/>
    <property type="evidence" value="ECO:0007669"/>
    <property type="project" value="TreeGrafter"/>
</dbReference>
<evidence type="ECO:0000313" key="15">
    <source>
        <dbReference type="Proteomes" id="UP000285060"/>
    </source>
</evidence>
<dbReference type="Proteomes" id="UP000285060">
    <property type="component" value="Unassembled WGS sequence"/>
</dbReference>
<dbReference type="InterPro" id="IPR036930">
    <property type="entry name" value="WGR_dom_sf"/>
</dbReference>
<dbReference type="Pfam" id="PF05406">
    <property type="entry name" value="WGR"/>
    <property type="match status" value="3"/>
</dbReference>
<reference evidence="14 15" key="1">
    <citation type="submission" date="2018-08" db="EMBL/GenBank/DDBJ databases">
        <title>Aphanomyces genome sequencing and annotation.</title>
        <authorList>
            <person name="Minardi D."/>
            <person name="Oidtmann B."/>
            <person name="Van Der Giezen M."/>
            <person name="Studholme D.J."/>
        </authorList>
    </citation>
    <scope>NUCLEOTIDE SEQUENCE [LARGE SCALE GENOMIC DNA]</scope>
    <source>
        <strain evidence="14 15">NJM0002</strain>
    </source>
</reference>
<evidence type="ECO:0000313" key="14">
    <source>
        <dbReference type="EMBL" id="RHY32256.1"/>
    </source>
</evidence>
<dbReference type="InterPro" id="IPR004102">
    <property type="entry name" value="Poly(ADP-ribose)pol_reg_dom"/>
</dbReference>
<dbReference type="SUPFAM" id="SSF117839">
    <property type="entry name" value="WWE domain"/>
    <property type="match status" value="2"/>
</dbReference>
<evidence type="ECO:0000256" key="8">
    <source>
        <dbReference type="RuleBase" id="RU362114"/>
    </source>
</evidence>
<dbReference type="InterPro" id="IPR036616">
    <property type="entry name" value="Poly(ADP-ribose)pol_reg_dom_sf"/>
</dbReference>
<dbReference type="SUPFAM" id="SSF47587">
    <property type="entry name" value="Domain of poly(ADP-ribose) polymerase"/>
    <property type="match status" value="1"/>
</dbReference>
<dbReference type="GO" id="GO:0016779">
    <property type="term" value="F:nucleotidyltransferase activity"/>
    <property type="evidence" value="ECO:0007669"/>
    <property type="project" value="UniProtKB-KW"/>
</dbReference>
<dbReference type="GO" id="GO:0005730">
    <property type="term" value="C:nucleolus"/>
    <property type="evidence" value="ECO:0007669"/>
    <property type="project" value="TreeGrafter"/>
</dbReference>
<comment type="similarity">
    <text evidence="7">Belongs to the ARTD/PARP family.</text>
</comment>
<dbReference type="GO" id="GO:0006302">
    <property type="term" value="P:double-strand break repair"/>
    <property type="evidence" value="ECO:0007669"/>
    <property type="project" value="TreeGrafter"/>
</dbReference>
<feature type="domain" description="WGR" evidence="13">
    <location>
        <begin position="1"/>
        <end position="86"/>
    </location>
</feature>
<dbReference type="Gene3D" id="3.90.228.10">
    <property type="match status" value="1"/>
</dbReference>
<sequence>MDASLVQIDLAKNTDKYYVLQLIAVGHGQTYYVFTRWGRTGQVGQHKLDGPFSYDDAQDNFCKKFLDKTGSNWADKGSFECKKGKYDLLVVDYMAAQASTGAVWEYYMGNFVDGKATGWYPYTAEGMAQTEALWQTFQANTTYSSRIVESGMYSYQVDLVNMTQTNMSTHKSRFIRRAHNGIVVAAAAAPSSGPPSIACGSSVPGHPPALPVIPIAVPATVIKSSLFTLPGVVPQPTPSKATSSVHPATSPVAKKALPPPVMAPPAAVHRPLDSIYEQLYGSNADVVDDYDVMLNEVAIKASSSHNKFYRIQLLDLRNGSWDVFTRWGRVGEDGNHALLGPFAALGDAATAFSKKFTDKTKNKWDDRATFVAKKNQYEIVELDMTASSAAHAPVAVVNDTIPSRLPKQTQKLICMIFDTDMFQSELKRMNLDPARMPLGTLSLQQIQKGVAILDELQANLTTPNATLRTTLSSKFYTLIPHAFSRSTIPPVLATPQQLEEKYDMLSTLHDIVVAQDVERAIHVPSVQQANSIDLKYAELQCQLDLVSPSDPVYSVVTKYIQHSSSGLLLQQHVALQDIWAVRRHAEDKSFASFAAVPNHRLLWHGTNVAVVAAILKSGLRIMPSAGGRVGKGIYLADMLAKSRQYVHPTQFDGTQTGCLFLVETALGDIHEITQDDPSLTKPPAPFDSVLAKGTTYPDPAHDQLVDFDGNHVRVPVGPTVTSHALGKVYYRTRRAVKKERSQPTPKATKSTFLKRKPRGTTSAAATAPPTPATGQVDSIAAAHLAHLDAPLRVATLPDGHVMDASLVLVDLAQNMDKYYLIQLIQANVSSLGGDSHYYCFTRWGRTGTAGQHQLDGPHVTLAHAQAVFESKFHEKTGQAWHTRASFAQIDGKYDLLRVDYEAKANGQWEYYMDDFVDGKATGWYPYTAGGTTQMEFLWQTHQANATYNSRIVQSGHYSYRIDLTAMTQTNISTEKLRRIRRRR</sequence>
<dbReference type="InterPro" id="IPR004170">
    <property type="entry name" value="WWE_dom"/>
</dbReference>
<keyword evidence="3 8" id="KW-0808">Transferase</keyword>
<dbReference type="SMART" id="SM00773">
    <property type="entry name" value="WGR"/>
    <property type="match status" value="3"/>
</dbReference>
<accession>A0A3R7AC96</accession>
<comment type="subcellular location">
    <subcellularLocation>
        <location evidence="1">Nucleus</location>
    </subcellularLocation>
</comment>
<dbReference type="PROSITE" id="PS51059">
    <property type="entry name" value="PARP_CATALYTIC"/>
    <property type="match status" value="1"/>
</dbReference>
<evidence type="ECO:0000256" key="2">
    <source>
        <dbReference type="ARBA" id="ARBA00022676"/>
    </source>
</evidence>
<dbReference type="SUPFAM" id="SSF142921">
    <property type="entry name" value="WGR domain-like"/>
    <property type="match status" value="3"/>
</dbReference>
<evidence type="ECO:0000256" key="1">
    <source>
        <dbReference type="ARBA" id="ARBA00004123"/>
    </source>
</evidence>
<feature type="domain" description="WWE" evidence="10">
    <location>
        <begin position="90"/>
        <end position="177"/>
    </location>
</feature>
<dbReference type="PANTHER" id="PTHR10459">
    <property type="entry name" value="DNA LIGASE"/>
    <property type="match status" value="1"/>
</dbReference>
<dbReference type="FunFam" id="2.20.140.10:FF:000001">
    <property type="entry name" value="Poly [ADP-ribose] polymerase"/>
    <property type="match status" value="2"/>
</dbReference>
<evidence type="ECO:0000256" key="6">
    <source>
        <dbReference type="ARBA" id="ARBA00023242"/>
    </source>
</evidence>
<evidence type="ECO:0000256" key="5">
    <source>
        <dbReference type="ARBA" id="ARBA00023027"/>
    </source>
</evidence>
<dbReference type="Pfam" id="PF02825">
    <property type="entry name" value="WWE"/>
    <property type="match status" value="2"/>
</dbReference>
<gene>
    <name evidence="14" type="ORF">DYB32_002707</name>
</gene>
<dbReference type="InterPro" id="IPR012317">
    <property type="entry name" value="Poly(ADP-ribose)pol_cat_dom"/>
</dbReference>
<dbReference type="InterPro" id="IPR037197">
    <property type="entry name" value="WWE_dom_sf"/>
</dbReference>
<protein>
    <recommendedName>
        <fullName evidence="8">Poly [ADP-ribose] polymerase</fullName>
        <shortName evidence="8">PARP</shortName>
        <ecNumber evidence="8">2.4.2.-</ecNumber>
    </recommendedName>
</protein>
<dbReference type="Gene3D" id="1.20.142.10">
    <property type="entry name" value="Poly(ADP-ribose) polymerase, regulatory domain"/>
    <property type="match status" value="1"/>
</dbReference>
<dbReference type="GO" id="GO:0003950">
    <property type="term" value="F:NAD+ poly-ADP-ribosyltransferase activity"/>
    <property type="evidence" value="ECO:0007669"/>
    <property type="project" value="UniProtKB-UniRule"/>
</dbReference>
<dbReference type="Gene3D" id="3.30.720.50">
    <property type="match status" value="2"/>
</dbReference>
<dbReference type="PROSITE" id="PS50918">
    <property type="entry name" value="WWE"/>
    <property type="match status" value="2"/>
</dbReference>
<dbReference type="EC" id="2.4.2.-" evidence="8"/>
<evidence type="ECO:0000259" key="13">
    <source>
        <dbReference type="PROSITE" id="PS51977"/>
    </source>
</evidence>
<feature type="compositionally biased region" description="Polar residues" evidence="9">
    <location>
        <begin position="742"/>
        <end position="751"/>
    </location>
</feature>
<dbReference type="CDD" id="cd07997">
    <property type="entry name" value="WGR_PARP"/>
    <property type="match status" value="2"/>
</dbReference>
<name>A0A3R7AC96_9STRA</name>
<dbReference type="PROSITE" id="PS51060">
    <property type="entry name" value="PARP_ALPHA_HD"/>
    <property type="match status" value="1"/>
</dbReference>
<evidence type="ECO:0000259" key="10">
    <source>
        <dbReference type="PROSITE" id="PS50918"/>
    </source>
</evidence>
<feature type="domain" description="WWE" evidence="10">
    <location>
        <begin position="894"/>
        <end position="981"/>
    </location>
</feature>
<evidence type="ECO:0000259" key="12">
    <source>
        <dbReference type="PROSITE" id="PS51060"/>
    </source>
</evidence>
<dbReference type="PROSITE" id="PS51977">
    <property type="entry name" value="WGR"/>
    <property type="match status" value="3"/>
</dbReference>
<dbReference type="SUPFAM" id="SSF56399">
    <property type="entry name" value="ADP-ribosylation"/>
    <property type="match status" value="1"/>
</dbReference>
<feature type="domain" description="PARP catalytic" evidence="11">
    <location>
        <begin position="530"/>
        <end position="759"/>
    </location>
</feature>
<evidence type="ECO:0000256" key="7">
    <source>
        <dbReference type="ARBA" id="ARBA00024347"/>
    </source>
</evidence>
<dbReference type="AlphaFoldDB" id="A0A3R7AC96"/>
<dbReference type="PANTHER" id="PTHR10459:SF66">
    <property type="entry name" value="PROTEIN MONO-ADP-RIBOSYLTRANSFERASE PARP3"/>
    <property type="match status" value="1"/>
</dbReference>
<evidence type="ECO:0000256" key="9">
    <source>
        <dbReference type="SAM" id="MobiDB-lite"/>
    </source>
</evidence>
<keyword evidence="15" id="KW-1185">Reference proteome</keyword>
<feature type="region of interest" description="Disordered" evidence="9">
    <location>
        <begin position="734"/>
        <end position="774"/>
    </location>
</feature>
<evidence type="ECO:0000256" key="3">
    <source>
        <dbReference type="ARBA" id="ARBA00022679"/>
    </source>
</evidence>
<dbReference type="InterPro" id="IPR008893">
    <property type="entry name" value="WGR_domain"/>
</dbReference>
<keyword evidence="6" id="KW-0539">Nucleus</keyword>
<keyword evidence="2 8" id="KW-0328">Glycosyltransferase</keyword>
<dbReference type="VEuPathDB" id="FungiDB:H310_04263"/>
<organism evidence="14 15">
    <name type="scientific">Aphanomyces invadans</name>
    <dbReference type="NCBI Taxonomy" id="157072"/>
    <lineage>
        <taxon>Eukaryota</taxon>
        <taxon>Sar</taxon>
        <taxon>Stramenopiles</taxon>
        <taxon>Oomycota</taxon>
        <taxon>Saprolegniomycetes</taxon>
        <taxon>Saprolegniales</taxon>
        <taxon>Verrucalvaceae</taxon>
        <taxon>Aphanomyces</taxon>
    </lineage>
</organism>
<dbReference type="Gene3D" id="2.20.140.10">
    <property type="entry name" value="WGR domain"/>
    <property type="match status" value="2"/>
</dbReference>
<feature type="domain" description="WGR" evidence="13">
    <location>
        <begin position="283"/>
        <end position="377"/>
    </location>
</feature>
<dbReference type="InterPro" id="IPR050800">
    <property type="entry name" value="ARTD/PARP"/>
</dbReference>
<dbReference type="Pfam" id="PF02877">
    <property type="entry name" value="PARP_reg"/>
    <property type="match status" value="1"/>
</dbReference>
<keyword evidence="5 8" id="KW-0520">NAD</keyword>
<dbReference type="EMBL" id="QUSY01000150">
    <property type="protein sequence ID" value="RHY32256.1"/>
    <property type="molecule type" value="Genomic_DNA"/>
</dbReference>
<proteinExistence type="inferred from homology"/>
<keyword evidence="4" id="KW-0548">Nucleotidyltransferase</keyword>
<dbReference type="Pfam" id="PF00644">
    <property type="entry name" value="PARP"/>
    <property type="match status" value="1"/>
</dbReference>
<evidence type="ECO:0000259" key="11">
    <source>
        <dbReference type="PROSITE" id="PS51059"/>
    </source>
</evidence>
<dbReference type="CDD" id="cd01437">
    <property type="entry name" value="parp_like"/>
    <property type="match status" value="1"/>
</dbReference>
<evidence type="ECO:0000256" key="4">
    <source>
        <dbReference type="ARBA" id="ARBA00022695"/>
    </source>
</evidence>
<comment type="caution">
    <text evidence="14">The sequence shown here is derived from an EMBL/GenBank/DDBJ whole genome shotgun (WGS) entry which is preliminary data.</text>
</comment>